<accession>A0A0C9XIS4</accession>
<organism evidence="1 2">
    <name type="scientific">Laccaria amethystina LaAM-08-1</name>
    <dbReference type="NCBI Taxonomy" id="1095629"/>
    <lineage>
        <taxon>Eukaryota</taxon>
        <taxon>Fungi</taxon>
        <taxon>Dikarya</taxon>
        <taxon>Basidiomycota</taxon>
        <taxon>Agaricomycotina</taxon>
        <taxon>Agaricomycetes</taxon>
        <taxon>Agaricomycetidae</taxon>
        <taxon>Agaricales</taxon>
        <taxon>Agaricineae</taxon>
        <taxon>Hydnangiaceae</taxon>
        <taxon>Laccaria</taxon>
    </lineage>
</organism>
<proteinExistence type="predicted"/>
<protein>
    <submittedName>
        <fullName evidence="1">Uncharacterized protein</fullName>
    </submittedName>
</protein>
<reference evidence="1 2" key="1">
    <citation type="submission" date="2014-04" db="EMBL/GenBank/DDBJ databases">
        <authorList>
            <consortium name="DOE Joint Genome Institute"/>
            <person name="Kuo A."/>
            <person name="Kohler A."/>
            <person name="Nagy L.G."/>
            <person name="Floudas D."/>
            <person name="Copeland A."/>
            <person name="Barry K.W."/>
            <person name="Cichocki N."/>
            <person name="Veneault-Fourrey C."/>
            <person name="LaButti K."/>
            <person name="Lindquist E.A."/>
            <person name="Lipzen A."/>
            <person name="Lundell T."/>
            <person name="Morin E."/>
            <person name="Murat C."/>
            <person name="Sun H."/>
            <person name="Tunlid A."/>
            <person name="Henrissat B."/>
            <person name="Grigoriev I.V."/>
            <person name="Hibbett D.S."/>
            <person name="Martin F."/>
            <person name="Nordberg H.P."/>
            <person name="Cantor M.N."/>
            <person name="Hua S.X."/>
        </authorList>
    </citation>
    <scope>NUCLEOTIDE SEQUENCE [LARGE SCALE GENOMIC DNA]</scope>
    <source>
        <strain evidence="1 2">LaAM-08-1</strain>
    </source>
</reference>
<dbReference type="EMBL" id="KN838565">
    <property type="protein sequence ID" value="KIK04926.1"/>
    <property type="molecule type" value="Genomic_DNA"/>
</dbReference>
<gene>
    <name evidence="1" type="ORF">K443DRAFT_394917</name>
</gene>
<evidence type="ECO:0000313" key="1">
    <source>
        <dbReference type="EMBL" id="KIK04926.1"/>
    </source>
</evidence>
<reference evidence="2" key="2">
    <citation type="submission" date="2015-01" db="EMBL/GenBank/DDBJ databases">
        <title>Evolutionary Origins and Diversification of the Mycorrhizal Mutualists.</title>
        <authorList>
            <consortium name="DOE Joint Genome Institute"/>
            <consortium name="Mycorrhizal Genomics Consortium"/>
            <person name="Kohler A."/>
            <person name="Kuo A."/>
            <person name="Nagy L.G."/>
            <person name="Floudas D."/>
            <person name="Copeland A."/>
            <person name="Barry K.W."/>
            <person name="Cichocki N."/>
            <person name="Veneault-Fourrey C."/>
            <person name="LaButti K."/>
            <person name="Lindquist E.A."/>
            <person name="Lipzen A."/>
            <person name="Lundell T."/>
            <person name="Morin E."/>
            <person name="Murat C."/>
            <person name="Riley R."/>
            <person name="Ohm R."/>
            <person name="Sun H."/>
            <person name="Tunlid A."/>
            <person name="Henrissat B."/>
            <person name="Grigoriev I.V."/>
            <person name="Hibbett D.S."/>
            <person name="Martin F."/>
        </authorList>
    </citation>
    <scope>NUCLEOTIDE SEQUENCE [LARGE SCALE GENOMIC DNA]</scope>
    <source>
        <strain evidence="2">LaAM-08-1</strain>
    </source>
</reference>
<dbReference type="Proteomes" id="UP000054477">
    <property type="component" value="Unassembled WGS sequence"/>
</dbReference>
<dbReference type="AlphaFoldDB" id="A0A0C9XIS4"/>
<evidence type="ECO:0000313" key="2">
    <source>
        <dbReference type="Proteomes" id="UP000054477"/>
    </source>
</evidence>
<name>A0A0C9XIS4_9AGAR</name>
<dbReference type="HOGENOM" id="CLU_2922971_0_0_1"/>
<sequence length="61" mass="7078">MRRQGNSSEWPQPSPAPLTCLFRLARPYPHPLSPFQSNANASHLWLRVSGTRMLDCMRERK</sequence>
<keyword evidence="2" id="KW-1185">Reference proteome</keyword>